<accession>A0ABP8G3G6</accession>
<comment type="caution">
    <text evidence="3">The sequence shown here is derived from an EMBL/GenBank/DDBJ whole genome shotgun (WGS) entry which is preliminary data.</text>
</comment>
<dbReference type="PANTHER" id="PTHR23028">
    <property type="entry name" value="ACETYLTRANSFERASE"/>
    <property type="match status" value="1"/>
</dbReference>
<keyword evidence="3" id="KW-0012">Acyltransferase</keyword>
<reference evidence="4" key="1">
    <citation type="journal article" date="2019" name="Int. J. Syst. Evol. Microbiol.">
        <title>The Global Catalogue of Microorganisms (GCM) 10K type strain sequencing project: providing services to taxonomists for standard genome sequencing and annotation.</title>
        <authorList>
            <consortium name="The Broad Institute Genomics Platform"/>
            <consortium name="The Broad Institute Genome Sequencing Center for Infectious Disease"/>
            <person name="Wu L."/>
            <person name="Ma J."/>
        </authorList>
    </citation>
    <scope>NUCLEOTIDE SEQUENCE [LARGE SCALE GENOMIC DNA]</scope>
    <source>
        <strain evidence="4">JCM 17705</strain>
    </source>
</reference>
<feature type="transmembrane region" description="Helical" evidence="1">
    <location>
        <begin position="12"/>
        <end position="36"/>
    </location>
</feature>
<feature type="transmembrane region" description="Helical" evidence="1">
    <location>
        <begin position="147"/>
        <end position="165"/>
    </location>
</feature>
<evidence type="ECO:0000313" key="3">
    <source>
        <dbReference type="EMBL" id="GAA4316703.1"/>
    </source>
</evidence>
<proteinExistence type="predicted"/>
<dbReference type="EMBL" id="BAABFT010000003">
    <property type="protein sequence ID" value="GAA4316703.1"/>
    <property type="molecule type" value="Genomic_DNA"/>
</dbReference>
<keyword evidence="3" id="KW-0808">Transferase</keyword>
<feature type="transmembrane region" description="Helical" evidence="1">
    <location>
        <begin position="124"/>
        <end position="140"/>
    </location>
</feature>
<keyword evidence="1" id="KW-0472">Membrane</keyword>
<feature type="domain" description="Acyltransferase 3" evidence="2">
    <location>
        <begin position="15"/>
        <end position="333"/>
    </location>
</feature>
<dbReference type="Pfam" id="PF01757">
    <property type="entry name" value="Acyl_transf_3"/>
    <property type="match status" value="1"/>
</dbReference>
<feature type="transmembrane region" description="Helical" evidence="1">
    <location>
        <begin position="212"/>
        <end position="231"/>
    </location>
</feature>
<feature type="transmembrane region" description="Helical" evidence="1">
    <location>
        <begin position="287"/>
        <end position="310"/>
    </location>
</feature>
<feature type="transmembrane region" description="Helical" evidence="1">
    <location>
        <begin position="243"/>
        <end position="266"/>
    </location>
</feature>
<evidence type="ECO:0000259" key="2">
    <source>
        <dbReference type="Pfam" id="PF01757"/>
    </source>
</evidence>
<keyword evidence="1" id="KW-1133">Transmembrane helix</keyword>
<dbReference type="RefSeq" id="WP_345210292.1">
    <property type="nucleotide sequence ID" value="NZ_BAABFT010000003.1"/>
</dbReference>
<evidence type="ECO:0000256" key="1">
    <source>
        <dbReference type="SAM" id="Phobius"/>
    </source>
</evidence>
<protein>
    <submittedName>
        <fullName evidence="3">Acyltransferase</fullName>
    </submittedName>
</protein>
<evidence type="ECO:0000313" key="4">
    <source>
        <dbReference type="Proteomes" id="UP001500582"/>
    </source>
</evidence>
<gene>
    <name evidence="3" type="ORF">GCM10023149_13880</name>
</gene>
<dbReference type="InterPro" id="IPR002656">
    <property type="entry name" value="Acyl_transf_3_dom"/>
</dbReference>
<feature type="transmembrane region" description="Helical" evidence="1">
    <location>
        <begin position="316"/>
        <end position="334"/>
    </location>
</feature>
<feature type="transmembrane region" description="Helical" evidence="1">
    <location>
        <begin position="48"/>
        <end position="65"/>
    </location>
</feature>
<dbReference type="Proteomes" id="UP001500582">
    <property type="component" value="Unassembled WGS sequence"/>
</dbReference>
<keyword evidence="1" id="KW-0812">Transmembrane</keyword>
<sequence length="366" mass="42205">MNKPVKIAGYTSIILDSLRILAALIVLVFHMFYHWFHPLTMAYKLDDIAHAAVIIFFVLSGYLISYTTTTNNRGSSKYFQARFSRLYSVVVPALIVTALCELVLKAIQPEIYASFTRGASLPRYIISGLFMNEIWFFSAAPPMNGPLWSLSFEFWYYVIFGLWMYKKKGILSYIIPIIGCLIAGPKILLMMPVWLMGYLAFRIQRVNINNTVAWLLFVLMFFMAFFLITSISPLPYKLGTPPWYFSAQFFTDWIIGFCIGFALWIMPKDTTAKTSGWINGIRIAADLTFPIYVLHNPILILWDAIFINHIKDVSQLWQPTLSVLAVTAIIGFLLEKQRYIWINLFRNLFNQLKKIITYLKPAPNVK</sequence>
<feature type="transmembrane region" description="Helical" evidence="1">
    <location>
        <begin position="86"/>
        <end position="104"/>
    </location>
</feature>
<keyword evidence="4" id="KW-1185">Reference proteome</keyword>
<name>A0ABP8G3G6_9SPHI</name>
<organism evidence="3 4">
    <name type="scientific">Mucilaginibacter gynuensis</name>
    <dbReference type="NCBI Taxonomy" id="1302236"/>
    <lineage>
        <taxon>Bacteria</taxon>
        <taxon>Pseudomonadati</taxon>
        <taxon>Bacteroidota</taxon>
        <taxon>Sphingobacteriia</taxon>
        <taxon>Sphingobacteriales</taxon>
        <taxon>Sphingobacteriaceae</taxon>
        <taxon>Mucilaginibacter</taxon>
    </lineage>
</organism>
<feature type="transmembrane region" description="Helical" evidence="1">
    <location>
        <begin position="171"/>
        <end position="200"/>
    </location>
</feature>
<dbReference type="InterPro" id="IPR050879">
    <property type="entry name" value="Acyltransferase_3"/>
</dbReference>
<dbReference type="GO" id="GO:0016746">
    <property type="term" value="F:acyltransferase activity"/>
    <property type="evidence" value="ECO:0007669"/>
    <property type="project" value="UniProtKB-KW"/>
</dbReference>